<dbReference type="PANTHER" id="PTHR14336">
    <property type="entry name" value="TANDEM PH DOMAIN CONTAINING PROTEIN"/>
    <property type="match status" value="1"/>
</dbReference>
<dbReference type="PROSITE" id="PS50003">
    <property type="entry name" value="PH_DOMAIN"/>
    <property type="match status" value="1"/>
</dbReference>
<gene>
    <name evidence="3" type="ORF">H4219_002298</name>
</gene>
<name>A0A9W7ZY31_9FUNG</name>
<reference evidence="3" key="1">
    <citation type="submission" date="2022-07" db="EMBL/GenBank/DDBJ databases">
        <title>Phylogenomic reconstructions and comparative analyses of Kickxellomycotina fungi.</title>
        <authorList>
            <person name="Reynolds N.K."/>
            <person name="Stajich J.E."/>
            <person name="Barry K."/>
            <person name="Grigoriev I.V."/>
            <person name="Crous P."/>
            <person name="Smith M.E."/>
        </authorList>
    </citation>
    <scope>NUCLEOTIDE SEQUENCE</scope>
    <source>
        <strain evidence="3">NBRC 100468</strain>
    </source>
</reference>
<feature type="region of interest" description="Disordered" evidence="1">
    <location>
        <begin position="190"/>
        <end position="233"/>
    </location>
</feature>
<dbReference type="AlphaFoldDB" id="A0A9W7ZY31"/>
<sequence>MSSSNQHTYELPSLGFGSPMDPESFSGWLLKRSDTGLVRLWRRRWFVIDGHNLNYYHSENPSGLPAGTYDLREFHQVSADYNYKKQPFIVRLSRTKRPSLFQEAQSISRRYTANVGRGISTPNVSANGHNQDGEQAANLRFAAASEEDMHQWVNVITQIIVSIETRSLFSHNSQLDLFLPRIGPAFASSAYNSPSSSRKNSDSSDFEQVVATTQKQLHQTSPPQQQKQKLRKNRSIFSFDISASRFMSSPFNRNSMNHRHHSSIFNINTSNKTTSNRRNGVVVQSNQQQQQPPLPKSVSRFPGFNLSSTNLLTLPIILGNSRNNSSSTLVSSHMGNGTNDSHTNGSSGSSNVGGATISHNHHQAALAGTTTNLSHLAPLRMEDL</sequence>
<feature type="domain" description="PH" evidence="2">
    <location>
        <begin position="22"/>
        <end position="161"/>
    </location>
</feature>
<protein>
    <recommendedName>
        <fullName evidence="2">PH domain-containing protein</fullName>
    </recommendedName>
</protein>
<evidence type="ECO:0000313" key="4">
    <source>
        <dbReference type="Proteomes" id="UP001150538"/>
    </source>
</evidence>
<accession>A0A9W7ZY31</accession>
<keyword evidence="4" id="KW-1185">Reference proteome</keyword>
<dbReference type="EMBL" id="JANBPU010000035">
    <property type="protein sequence ID" value="KAJ1918942.1"/>
    <property type="molecule type" value="Genomic_DNA"/>
</dbReference>
<dbReference type="SMART" id="SM00233">
    <property type="entry name" value="PH"/>
    <property type="match status" value="1"/>
</dbReference>
<dbReference type="Proteomes" id="UP001150538">
    <property type="component" value="Unassembled WGS sequence"/>
</dbReference>
<proteinExistence type="predicted"/>
<dbReference type="SUPFAM" id="SSF50729">
    <property type="entry name" value="PH domain-like"/>
    <property type="match status" value="1"/>
</dbReference>
<feature type="region of interest" description="Disordered" evidence="1">
    <location>
        <begin position="326"/>
        <end position="356"/>
    </location>
</feature>
<evidence type="ECO:0000259" key="2">
    <source>
        <dbReference type="PROSITE" id="PS50003"/>
    </source>
</evidence>
<dbReference type="InterPro" id="IPR051707">
    <property type="entry name" value="PI-Interact_SigTrans_Reg"/>
</dbReference>
<dbReference type="Gene3D" id="2.30.29.30">
    <property type="entry name" value="Pleckstrin-homology domain (PH domain)/Phosphotyrosine-binding domain (PTB)"/>
    <property type="match status" value="1"/>
</dbReference>
<dbReference type="InterPro" id="IPR001849">
    <property type="entry name" value="PH_domain"/>
</dbReference>
<feature type="compositionally biased region" description="Low complexity" evidence="1">
    <location>
        <begin position="326"/>
        <end position="354"/>
    </location>
</feature>
<dbReference type="Pfam" id="PF00169">
    <property type="entry name" value="PH"/>
    <property type="match status" value="1"/>
</dbReference>
<feature type="compositionally biased region" description="Polar residues" evidence="1">
    <location>
        <begin position="210"/>
        <end position="227"/>
    </location>
</feature>
<evidence type="ECO:0000256" key="1">
    <source>
        <dbReference type="SAM" id="MobiDB-lite"/>
    </source>
</evidence>
<dbReference type="InterPro" id="IPR011993">
    <property type="entry name" value="PH-like_dom_sf"/>
</dbReference>
<organism evidence="3 4">
    <name type="scientific">Mycoemilia scoparia</name>
    <dbReference type="NCBI Taxonomy" id="417184"/>
    <lineage>
        <taxon>Eukaryota</taxon>
        <taxon>Fungi</taxon>
        <taxon>Fungi incertae sedis</taxon>
        <taxon>Zoopagomycota</taxon>
        <taxon>Kickxellomycotina</taxon>
        <taxon>Kickxellomycetes</taxon>
        <taxon>Kickxellales</taxon>
        <taxon>Kickxellaceae</taxon>
        <taxon>Mycoemilia</taxon>
    </lineage>
</organism>
<dbReference type="OrthoDB" id="73680at2759"/>
<comment type="caution">
    <text evidence="3">The sequence shown here is derived from an EMBL/GenBank/DDBJ whole genome shotgun (WGS) entry which is preliminary data.</text>
</comment>
<evidence type="ECO:0000313" key="3">
    <source>
        <dbReference type="EMBL" id="KAJ1918942.1"/>
    </source>
</evidence>